<dbReference type="RefSeq" id="WP_142898884.1">
    <property type="nucleotide sequence ID" value="NZ_ML660060.1"/>
</dbReference>
<sequence length="141" mass="15383">MNSCGYERNSAVVVVVDDDDAVRDSLRILLETDDISVLTYASGEEFLASHPHARCDCVMLDIHLPGVSGISVLRQLTAAGFDDPVILMTGRPSEAVRVEAERAGALALLLKPLDGDKIFDILDRGIAARRAEQKPEPDRFH</sequence>
<evidence type="ECO:0000256" key="1">
    <source>
        <dbReference type="ARBA" id="ARBA00022553"/>
    </source>
</evidence>
<keyword evidence="5" id="KW-1185">Reference proteome</keyword>
<evidence type="ECO:0000313" key="4">
    <source>
        <dbReference type="EMBL" id="TQV75897.1"/>
    </source>
</evidence>
<dbReference type="Pfam" id="PF00072">
    <property type="entry name" value="Response_reg"/>
    <property type="match status" value="1"/>
</dbReference>
<dbReference type="PANTHER" id="PTHR44591:SF25">
    <property type="entry name" value="CHEMOTAXIS TWO-COMPONENT RESPONSE REGULATOR"/>
    <property type="match status" value="1"/>
</dbReference>
<dbReference type="OrthoDB" id="9793421at2"/>
<evidence type="ECO:0000313" key="5">
    <source>
        <dbReference type="Proteomes" id="UP000315252"/>
    </source>
</evidence>
<name>A0A545TF90_9PROT</name>
<accession>A0A545TF90</accession>
<dbReference type="PROSITE" id="PS50110">
    <property type="entry name" value="RESPONSE_REGULATORY"/>
    <property type="match status" value="1"/>
</dbReference>
<dbReference type="AlphaFoldDB" id="A0A545TF90"/>
<evidence type="ECO:0000259" key="3">
    <source>
        <dbReference type="PROSITE" id="PS50110"/>
    </source>
</evidence>
<dbReference type="PANTHER" id="PTHR44591">
    <property type="entry name" value="STRESS RESPONSE REGULATOR PROTEIN 1"/>
    <property type="match status" value="1"/>
</dbReference>
<proteinExistence type="predicted"/>
<dbReference type="GO" id="GO:0000160">
    <property type="term" value="P:phosphorelay signal transduction system"/>
    <property type="evidence" value="ECO:0007669"/>
    <property type="project" value="InterPro"/>
</dbReference>
<dbReference type="Proteomes" id="UP000315252">
    <property type="component" value="Unassembled WGS sequence"/>
</dbReference>
<dbReference type="EMBL" id="VHSH01000009">
    <property type="protein sequence ID" value="TQV75897.1"/>
    <property type="molecule type" value="Genomic_DNA"/>
</dbReference>
<gene>
    <name evidence="4" type="ORF">FKG95_23630</name>
</gene>
<dbReference type="SMART" id="SM00448">
    <property type="entry name" value="REC"/>
    <property type="match status" value="1"/>
</dbReference>
<comment type="caution">
    <text evidence="4">The sequence shown here is derived from an EMBL/GenBank/DDBJ whole genome shotgun (WGS) entry which is preliminary data.</text>
</comment>
<feature type="modified residue" description="4-aspartylphosphate" evidence="2">
    <location>
        <position position="61"/>
    </location>
</feature>
<keyword evidence="1 2" id="KW-0597">Phosphoprotein</keyword>
<reference evidence="4 5" key="1">
    <citation type="submission" date="2019-06" db="EMBL/GenBank/DDBJ databases">
        <title>Whole genome sequence for Rhodospirillaceae sp. R148.</title>
        <authorList>
            <person name="Wang G."/>
        </authorList>
    </citation>
    <scope>NUCLEOTIDE SEQUENCE [LARGE SCALE GENOMIC DNA]</scope>
    <source>
        <strain evidence="4 5">R148</strain>
    </source>
</reference>
<dbReference type="InterPro" id="IPR011006">
    <property type="entry name" value="CheY-like_superfamily"/>
</dbReference>
<evidence type="ECO:0000256" key="2">
    <source>
        <dbReference type="PROSITE-ProRule" id="PRU00169"/>
    </source>
</evidence>
<dbReference type="SUPFAM" id="SSF52172">
    <property type="entry name" value="CheY-like"/>
    <property type="match status" value="1"/>
</dbReference>
<dbReference type="Gene3D" id="3.40.50.2300">
    <property type="match status" value="1"/>
</dbReference>
<organism evidence="4 5">
    <name type="scientific">Denitrobaculum tricleocarpae</name>
    <dbReference type="NCBI Taxonomy" id="2591009"/>
    <lineage>
        <taxon>Bacteria</taxon>
        <taxon>Pseudomonadati</taxon>
        <taxon>Pseudomonadota</taxon>
        <taxon>Alphaproteobacteria</taxon>
        <taxon>Rhodospirillales</taxon>
        <taxon>Rhodospirillaceae</taxon>
        <taxon>Denitrobaculum</taxon>
    </lineage>
</organism>
<protein>
    <submittedName>
        <fullName evidence="4">Response regulator</fullName>
    </submittedName>
</protein>
<dbReference type="InterPro" id="IPR001789">
    <property type="entry name" value="Sig_transdc_resp-reg_receiver"/>
</dbReference>
<feature type="domain" description="Response regulatory" evidence="3">
    <location>
        <begin position="12"/>
        <end position="126"/>
    </location>
</feature>
<dbReference type="InterPro" id="IPR050595">
    <property type="entry name" value="Bact_response_regulator"/>
</dbReference>